<organism evidence="1 2">
    <name type="scientific">Leucobacter chromiiresistens</name>
    <dbReference type="NCBI Taxonomy" id="1079994"/>
    <lineage>
        <taxon>Bacteria</taxon>
        <taxon>Bacillati</taxon>
        <taxon>Actinomycetota</taxon>
        <taxon>Actinomycetes</taxon>
        <taxon>Micrococcales</taxon>
        <taxon>Microbacteriaceae</taxon>
        <taxon>Leucobacter</taxon>
    </lineage>
</organism>
<sequence length="181" mass="20042">MLGHMTKDLKPSDDLYYSIKGLPGWNSLLRAVQDGESDGESTRLRRLTGELISSVLLAAGEDTRPVAISGGLDDEWSGRFVAVYPTLIVVAETESLYELNPGSFNVKVWPTSAARNLKVRAVHNYFKGADRGNRTDGVTFRFELDDEAYEVKPTPRTADSTPRSESAAIYEAFKLLRDTQP</sequence>
<keyword evidence="2" id="KW-1185">Reference proteome</keyword>
<proteinExistence type="predicted"/>
<comment type="caution">
    <text evidence="1">The sequence shown here is derived from an EMBL/GenBank/DDBJ whole genome shotgun (WGS) entry which is preliminary data.</text>
</comment>
<accession>A0A147ER86</accession>
<dbReference type="PATRIC" id="fig|1079994.3.peg.61"/>
<evidence type="ECO:0000313" key="2">
    <source>
        <dbReference type="Proteomes" id="UP000070810"/>
    </source>
</evidence>
<name>A0A147ER86_9MICO</name>
<dbReference type="EMBL" id="LDRK01000010">
    <property type="protein sequence ID" value="KTR87062.1"/>
    <property type="molecule type" value="Genomic_DNA"/>
</dbReference>
<reference evidence="1 2" key="1">
    <citation type="journal article" date="2016" name="Front. Microbiol.">
        <title>Genomic Resource of Rice Seed Associated Bacteria.</title>
        <authorList>
            <person name="Midha S."/>
            <person name="Bansal K."/>
            <person name="Sharma S."/>
            <person name="Kumar N."/>
            <person name="Patil P.P."/>
            <person name="Chaudhry V."/>
            <person name="Patil P.B."/>
        </authorList>
    </citation>
    <scope>NUCLEOTIDE SEQUENCE [LARGE SCALE GENOMIC DNA]</scope>
    <source>
        <strain evidence="1 2">NS354</strain>
    </source>
</reference>
<gene>
    <name evidence="1" type="ORF">NS354_01835</name>
</gene>
<evidence type="ECO:0000313" key="1">
    <source>
        <dbReference type="EMBL" id="KTR87062.1"/>
    </source>
</evidence>
<dbReference type="Proteomes" id="UP000070810">
    <property type="component" value="Unassembled WGS sequence"/>
</dbReference>
<protein>
    <submittedName>
        <fullName evidence="1">Uncharacterized protein</fullName>
    </submittedName>
</protein>
<dbReference type="AlphaFoldDB" id="A0A147ER86"/>